<keyword evidence="6" id="KW-1185">Reference proteome</keyword>
<gene>
    <name evidence="5" type="ORF">EV668_3085</name>
</gene>
<dbReference type="Proteomes" id="UP000295122">
    <property type="component" value="Unassembled WGS sequence"/>
</dbReference>
<dbReference type="OrthoDB" id="7352636at2"/>
<evidence type="ECO:0000313" key="6">
    <source>
        <dbReference type="Proteomes" id="UP000295122"/>
    </source>
</evidence>
<dbReference type="RefSeq" id="WP_133771474.1">
    <property type="nucleotide sequence ID" value="NZ_SNZR01000013.1"/>
</dbReference>
<accession>A0A4R7BXK6</accession>
<feature type="domain" description="NAD-dependent epimerase/dehydratase" evidence="4">
    <location>
        <begin position="3"/>
        <end position="245"/>
    </location>
</feature>
<dbReference type="PANTHER" id="PTHR43000">
    <property type="entry name" value="DTDP-D-GLUCOSE 4,6-DEHYDRATASE-RELATED"/>
    <property type="match status" value="1"/>
</dbReference>
<evidence type="ECO:0000259" key="4">
    <source>
        <dbReference type="Pfam" id="PF01370"/>
    </source>
</evidence>
<name>A0A4R7BXK6_9HYPH</name>
<sequence length="345" mass="36499">MSVLVTGGSGFVGLNIASELLAQGTDVALFGPAAPPAGALAHLRGLKGVLTIAEGDVRDRRSLDEAIAATGASRLVHGAAITAGLEREAVEAIRIAEVNLLGTLNVLDAAVAAGIRRVVQLGTGSVFGSVPPDIDAIDETLPPVPDSLYGITKYAAERAAIRYRQTRGLDVVVARLGVVFGRWEYDTGVRDTLSVPLQLARLARAGEKACFRAGLPDDWVYAADIAGAVAALLDAPATSYPVYQIATGRRWSITDWCERLKGTYPGFDYALSADDALINVARAAPTARPPFRVDRLREDVGYRARFLEEAAFEDYLAWHRAGGFETPSASPQPADDRAASMGAGR</sequence>
<dbReference type="Pfam" id="PF01370">
    <property type="entry name" value="Epimerase"/>
    <property type="match status" value="1"/>
</dbReference>
<comment type="similarity">
    <text evidence="2">Belongs to the NAD(P)-dependent epimerase/dehydratase family.</text>
</comment>
<dbReference type="InterPro" id="IPR036291">
    <property type="entry name" value="NAD(P)-bd_dom_sf"/>
</dbReference>
<evidence type="ECO:0000256" key="1">
    <source>
        <dbReference type="ARBA" id="ARBA00005125"/>
    </source>
</evidence>
<protein>
    <submittedName>
        <fullName evidence="5">Nucleoside-diphosphate-sugar epimerase</fullName>
    </submittedName>
</protein>
<dbReference type="InterPro" id="IPR001509">
    <property type="entry name" value="Epimerase_deHydtase"/>
</dbReference>
<evidence type="ECO:0000256" key="2">
    <source>
        <dbReference type="ARBA" id="ARBA00007637"/>
    </source>
</evidence>
<evidence type="ECO:0000313" key="5">
    <source>
        <dbReference type="EMBL" id="TDR90243.1"/>
    </source>
</evidence>
<organism evidence="5 6">
    <name type="scientific">Enterovirga rhinocerotis</name>
    <dbReference type="NCBI Taxonomy" id="1339210"/>
    <lineage>
        <taxon>Bacteria</taxon>
        <taxon>Pseudomonadati</taxon>
        <taxon>Pseudomonadota</taxon>
        <taxon>Alphaproteobacteria</taxon>
        <taxon>Hyphomicrobiales</taxon>
        <taxon>Methylobacteriaceae</taxon>
        <taxon>Enterovirga</taxon>
    </lineage>
</organism>
<dbReference type="AlphaFoldDB" id="A0A4R7BXK6"/>
<evidence type="ECO:0000256" key="3">
    <source>
        <dbReference type="SAM" id="MobiDB-lite"/>
    </source>
</evidence>
<dbReference type="SUPFAM" id="SSF51735">
    <property type="entry name" value="NAD(P)-binding Rossmann-fold domains"/>
    <property type="match status" value="1"/>
</dbReference>
<comment type="caution">
    <text evidence="5">The sequence shown here is derived from an EMBL/GenBank/DDBJ whole genome shotgun (WGS) entry which is preliminary data.</text>
</comment>
<feature type="region of interest" description="Disordered" evidence="3">
    <location>
        <begin position="326"/>
        <end position="345"/>
    </location>
</feature>
<dbReference type="EMBL" id="SNZR01000013">
    <property type="protein sequence ID" value="TDR90243.1"/>
    <property type="molecule type" value="Genomic_DNA"/>
</dbReference>
<proteinExistence type="inferred from homology"/>
<dbReference type="Gene3D" id="3.40.50.720">
    <property type="entry name" value="NAD(P)-binding Rossmann-like Domain"/>
    <property type="match status" value="1"/>
</dbReference>
<reference evidence="5 6" key="1">
    <citation type="submission" date="2019-03" db="EMBL/GenBank/DDBJ databases">
        <title>Genomic Encyclopedia of Type Strains, Phase IV (KMG-IV): sequencing the most valuable type-strain genomes for metagenomic binning, comparative biology and taxonomic classification.</title>
        <authorList>
            <person name="Goeker M."/>
        </authorList>
    </citation>
    <scope>NUCLEOTIDE SEQUENCE [LARGE SCALE GENOMIC DNA]</scope>
    <source>
        <strain evidence="5 6">DSM 25903</strain>
    </source>
</reference>
<comment type="pathway">
    <text evidence="1">Bacterial outer membrane biogenesis; LPS O-antigen biosynthesis.</text>
</comment>